<feature type="compositionally biased region" description="Pro residues" evidence="1">
    <location>
        <begin position="734"/>
        <end position="747"/>
    </location>
</feature>
<feature type="transmembrane region" description="Helical" evidence="2">
    <location>
        <begin position="886"/>
        <end position="904"/>
    </location>
</feature>
<accession>A0A150G5S9</accession>
<comment type="caution">
    <text evidence="3">The sequence shown here is derived from an EMBL/GenBank/DDBJ whole genome shotgun (WGS) entry which is preliminary data.</text>
</comment>
<reference evidence="4" key="1">
    <citation type="journal article" date="2016" name="Nat. Commun.">
        <title>The Gonium pectorale genome demonstrates co-option of cell cycle regulation during the evolution of multicellularity.</title>
        <authorList>
            <person name="Hanschen E.R."/>
            <person name="Marriage T.N."/>
            <person name="Ferris P.J."/>
            <person name="Hamaji T."/>
            <person name="Toyoda A."/>
            <person name="Fujiyama A."/>
            <person name="Neme R."/>
            <person name="Noguchi H."/>
            <person name="Minakuchi Y."/>
            <person name="Suzuki M."/>
            <person name="Kawai-Toyooka H."/>
            <person name="Smith D.R."/>
            <person name="Sparks H."/>
            <person name="Anderson J."/>
            <person name="Bakaric R."/>
            <person name="Luria V."/>
            <person name="Karger A."/>
            <person name="Kirschner M.W."/>
            <person name="Durand P.M."/>
            <person name="Michod R.E."/>
            <person name="Nozaki H."/>
            <person name="Olson B.J."/>
        </authorList>
    </citation>
    <scope>NUCLEOTIDE SEQUENCE [LARGE SCALE GENOMIC DNA]</scope>
    <source>
        <strain evidence="4">NIES-2863</strain>
    </source>
</reference>
<feature type="region of interest" description="Disordered" evidence="1">
    <location>
        <begin position="148"/>
        <end position="226"/>
    </location>
</feature>
<feature type="transmembrane region" description="Helical" evidence="2">
    <location>
        <begin position="225"/>
        <end position="243"/>
    </location>
</feature>
<dbReference type="EMBL" id="LSYV01000059">
    <property type="protein sequence ID" value="KXZ45123.1"/>
    <property type="molecule type" value="Genomic_DNA"/>
</dbReference>
<feature type="compositionally biased region" description="Low complexity" evidence="1">
    <location>
        <begin position="404"/>
        <end position="441"/>
    </location>
</feature>
<dbReference type="GO" id="GO:0042391">
    <property type="term" value="P:regulation of membrane potential"/>
    <property type="evidence" value="ECO:0007669"/>
    <property type="project" value="TreeGrafter"/>
</dbReference>
<dbReference type="GO" id="GO:0071260">
    <property type="term" value="P:cellular response to mechanical stimulus"/>
    <property type="evidence" value="ECO:0007669"/>
    <property type="project" value="TreeGrafter"/>
</dbReference>
<feature type="region of interest" description="Disordered" evidence="1">
    <location>
        <begin position="601"/>
        <end position="621"/>
    </location>
</feature>
<gene>
    <name evidence="3" type="ORF">GPECTOR_58g572</name>
</gene>
<dbReference type="STRING" id="33097.A0A150G5S9"/>
<keyword evidence="2" id="KW-0812">Transmembrane</keyword>
<feature type="compositionally biased region" description="Gly residues" evidence="1">
    <location>
        <begin position="709"/>
        <end position="722"/>
    </location>
</feature>
<feature type="transmembrane region" description="Helical" evidence="2">
    <location>
        <begin position="861"/>
        <end position="880"/>
    </location>
</feature>
<feature type="transmembrane region" description="Helical" evidence="2">
    <location>
        <begin position="29"/>
        <end position="47"/>
    </location>
</feature>
<feature type="compositionally biased region" description="Basic residues" evidence="1">
    <location>
        <begin position="150"/>
        <end position="159"/>
    </location>
</feature>
<feature type="region of interest" description="Disordered" evidence="1">
    <location>
        <begin position="1081"/>
        <end position="1126"/>
    </location>
</feature>
<organism evidence="3 4">
    <name type="scientific">Gonium pectorale</name>
    <name type="common">Green alga</name>
    <dbReference type="NCBI Taxonomy" id="33097"/>
    <lineage>
        <taxon>Eukaryota</taxon>
        <taxon>Viridiplantae</taxon>
        <taxon>Chlorophyta</taxon>
        <taxon>core chlorophytes</taxon>
        <taxon>Chlorophyceae</taxon>
        <taxon>CS clade</taxon>
        <taxon>Chlamydomonadales</taxon>
        <taxon>Volvocaceae</taxon>
        <taxon>Gonium</taxon>
    </lineage>
</organism>
<feature type="compositionally biased region" description="Low complexity" evidence="1">
    <location>
        <begin position="1350"/>
        <end position="1363"/>
    </location>
</feature>
<dbReference type="GO" id="GO:0005261">
    <property type="term" value="F:monoatomic cation channel activity"/>
    <property type="evidence" value="ECO:0007669"/>
    <property type="project" value="TreeGrafter"/>
</dbReference>
<dbReference type="GO" id="GO:0008381">
    <property type="term" value="F:mechanosensitive monoatomic ion channel activity"/>
    <property type="evidence" value="ECO:0007669"/>
    <property type="project" value="InterPro"/>
</dbReference>
<dbReference type="Proteomes" id="UP000075714">
    <property type="component" value="Unassembled WGS sequence"/>
</dbReference>
<name>A0A150G5S9_GONPE</name>
<protein>
    <recommendedName>
        <fullName evidence="5">Piezo non-specific cation channel R-Ras-binding domain-containing protein</fullName>
    </recommendedName>
</protein>
<dbReference type="PANTHER" id="PTHR13167">
    <property type="entry name" value="PIEZO-TYPE MECHANOSENSITIVE ION CHANNEL COMPONENT"/>
    <property type="match status" value="1"/>
</dbReference>
<feature type="region of interest" description="Disordered" evidence="1">
    <location>
        <begin position="1347"/>
        <end position="1366"/>
    </location>
</feature>
<feature type="compositionally biased region" description="Gly residues" evidence="1">
    <location>
        <begin position="1240"/>
        <end position="1253"/>
    </location>
</feature>
<feature type="transmembrane region" description="Helical" evidence="2">
    <location>
        <begin position="89"/>
        <end position="109"/>
    </location>
</feature>
<dbReference type="GO" id="GO:0016020">
    <property type="term" value="C:membrane"/>
    <property type="evidence" value="ECO:0007669"/>
    <property type="project" value="InterPro"/>
</dbReference>
<feature type="region of interest" description="Disordered" evidence="1">
    <location>
        <begin position="363"/>
        <end position="470"/>
    </location>
</feature>
<feature type="region of interest" description="Disordered" evidence="1">
    <location>
        <begin position="1265"/>
        <end position="1339"/>
    </location>
</feature>
<evidence type="ECO:0008006" key="5">
    <source>
        <dbReference type="Google" id="ProtNLM"/>
    </source>
</evidence>
<feature type="region of interest" description="Disordered" evidence="1">
    <location>
        <begin position="1212"/>
        <end position="1253"/>
    </location>
</feature>
<evidence type="ECO:0000256" key="1">
    <source>
        <dbReference type="SAM" id="MobiDB-lite"/>
    </source>
</evidence>
<dbReference type="GO" id="GO:0050982">
    <property type="term" value="P:detection of mechanical stimulus"/>
    <property type="evidence" value="ECO:0007669"/>
    <property type="project" value="TreeGrafter"/>
</dbReference>
<dbReference type="PANTHER" id="PTHR13167:SF25">
    <property type="entry name" value="PIEZO-TYPE MECHANOSENSITIVE ION CHANNEL COMPONENT"/>
    <property type="match status" value="1"/>
</dbReference>
<evidence type="ECO:0000313" key="3">
    <source>
        <dbReference type="EMBL" id="KXZ45123.1"/>
    </source>
</evidence>
<feature type="compositionally biased region" description="Low complexity" evidence="1">
    <location>
        <begin position="605"/>
        <end position="614"/>
    </location>
</feature>
<feature type="transmembrane region" description="Helical" evidence="2">
    <location>
        <begin position="629"/>
        <end position="652"/>
    </location>
</feature>
<dbReference type="OrthoDB" id="552550at2759"/>
<keyword evidence="4" id="KW-1185">Reference proteome</keyword>
<feature type="transmembrane region" description="Helical" evidence="2">
    <location>
        <begin position="575"/>
        <end position="593"/>
    </location>
</feature>
<feature type="compositionally biased region" description="Low complexity" evidence="1">
    <location>
        <begin position="723"/>
        <end position="733"/>
    </location>
</feature>
<feature type="compositionally biased region" description="Pro residues" evidence="1">
    <location>
        <begin position="1094"/>
        <end position="1103"/>
    </location>
</feature>
<sequence length="1415" mass="142502">MRRYTGRALLAASALALQAYTSLSPAGAAFLALFIAWGLIATRPAAVAPSPHRGGGGGVTASAAASLALWCASAAASCALLLLQLLLPLLASAGAAGAAGPGSAAWWALGLRDLSSSGPWRILAVLAPPLLCFLASLAEAQDAGAAVAAARRRRRHGHGHPPPQPPHAHADPHHPDSRHILSATPHHHHLHQPPDNSTEGPHGGSSLVHGTGSASHSHDGSGGGGGGAAAAAGLLVALAALLWPAAFNLPWLLLASAAVGGWALRLAPPPPAVAPLLRLSQSYCAAVLVVLYGWQVAPPESWPPRAARAARALGLYRLDPAAVPLYDFVPQVMHLAALTALYGALGFAAAWAATDWARRREARRGTDADGAADADVHRRRRGGTPAAATTVSLTEPLLPPPSLPAASGSPPAPAPAGAAAVGTSSAAATAATAVPPSADAQPHPHRRQQQQGSGPSAPHPEAPPAAPDPLGRAATAAAALCRHPGVAAVALAGLSLVEVSVVGGALLAVGMWTLLAPGRYGRRLLRVASPALTVLLLTWNAAVYVITCLSASYPALLPPVLHSLGLFMYDSPPPVVLPLAGQAAAILAMAGLARSRRQYGGADGAGATPDTRSAAGGGGRTEGGAGSTLGLSIVLASYHALHVIVPLSWILLGSYRLDLLHGGYLVWVLLYCGSAALQLSPDPRVGAVLPDVDNTELYGEVSIGGVSGGGGGDGGGGGGGGSDSPSTGGAVAAAPPPQRRPPFPAAPPAHRRLRLFASLHLMALYGAMCGQLPGLRALQRPQWEGALRLVGLWDPARTCDLLPLFGALVLATAHAVAGKTLAAAAGAATGGGGGDAQQHGPPPPPQVYGWLLAAGGWLGRTAASAGAPLIAVLLYVLVLYDMRPGLAGLGYLALGLPLLLSPPLRAQYGARLRVSHHSSGPSSSLTQEPRPRPYLSAAGASGLAGAGRWLGPAALAAYGAADLFMSYAAATLAEYAPPAAGLPPPALGLSAGGSAASRMLLSGGGGASAATAALVAAAVRVPSWWWRLVDLVYGGPAWPPGRRLVLSLGRPAVLLLALQLYRWAFAATAVSSWLRRTAEEAQSQAAAEGGADGAPPPPPPLSPAPGGAVRARTADNPPPPPASHLRRRRLRQLRRQESLTCYASWAGLPALLLLLPARGLPPPYAPPSERLGLPPALAGWLGLQGTGPLVPWALFGALLACLVQVNFEVGASGGTPSTGPPPPPTTTPVTPSRRWHDAGGRAGDGGGDGGGGGGLWWWRLRRRRPSRAGGPSTSDNDLEAPLLPQPLPMEPPAAPPPLPYAPHAAAEAAVEPETENAAGAEAGTATRIGGGGGGEAADAGWRRPAQLQLPPSSVAPPGAAAGGRIPTRDGIAAAATALGGGGGGRTLLFSPMESWAQPYWGVLDWARYYLVSQSA</sequence>
<proteinExistence type="predicted"/>
<feature type="transmembrane region" description="Helical" evidence="2">
    <location>
        <begin position="332"/>
        <end position="354"/>
    </location>
</feature>
<dbReference type="InterPro" id="IPR027272">
    <property type="entry name" value="Piezo"/>
</dbReference>
<feature type="transmembrane region" description="Helical" evidence="2">
    <location>
        <begin position="59"/>
        <end position="83"/>
    </location>
</feature>
<feature type="compositionally biased region" description="Basic and acidic residues" evidence="1">
    <location>
        <begin position="168"/>
        <end position="179"/>
    </location>
</feature>
<feature type="compositionally biased region" description="Low complexity" evidence="1">
    <location>
        <begin position="1301"/>
        <end position="1327"/>
    </location>
</feature>
<evidence type="ECO:0000313" key="4">
    <source>
        <dbReference type="Proteomes" id="UP000075714"/>
    </source>
</evidence>
<feature type="compositionally biased region" description="Pro residues" evidence="1">
    <location>
        <begin position="457"/>
        <end position="467"/>
    </location>
</feature>
<feature type="region of interest" description="Disordered" evidence="1">
    <location>
        <begin position="709"/>
        <end position="747"/>
    </location>
</feature>
<feature type="compositionally biased region" description="Pro residues" evidence="1">
    <location>
        <begin position="1283"/>
        <end position="1300"/>
    </location>
</feature>
<keyword evidence="2" id="KW-0472">Membrane</keyword>
<feature type="transmembrane region" description="Helical" evidence="2">
    <location>
        <begin position="532"/>
        <end position="555"/>
    </location>
</feature>
<evidence type="ECO:0000256" key="2">
    <source>
        <dbReference type="SAM" id="Phobius"/>
    </source>
</evidence>
<keyword evidence="2" id="KW-1133">Transmembrane helix</keyword>